<feature type="compositionally biased region" description="Polar residues" evidence="1">
    <location>
        <begin position="146"/>
        <end position="160"/>
    </location>
</feature>
<reference evidence="4" key="1">
    <citation type="submission" date="2025-08" db="UniProtKB">
        <authorList>
            <consortium name="RefSeq"/>
        </authorList>
    </citation>
    <scope>IDENTIFICATION</scope>
</reference>
<feature type="region of interest" description="Disordered" evidence="1">
    <location>
        <begin position="420"/>
        <end position="507"/>
    </location>
</feature>
<proteinExistence type="predicted"/>
<dbReference type="GeneID" id="102191987"/>
<feature type="region of interest" description="Disordered" evidence="1">
    <location>
        <begin position="532"/>
        <end position="655"/>
    </location>
</feature>
<sequence length="655" mass="71077">MARAGRPASESYQPACFSVSQSLSYSSGAPKVEDEDDQAPIFSLSKSSMDVLMAASPPHKRDPAWTRLDLRRSSSTNTHYEQNSVTLQPLHAYMWQHVNTTNSHQLASTTNNVDINSSPALSEHWVSNMQRWSGCSGSTHSRSSTPDTVVSRPSSLTHEATCSAAPDSPMSKLTSPETTPSPFISPLNTPTLPPVQTSSSPLPLNSLQEEDLLELSPTFSSPKIDNSSSFQSHSPETLQLTSTEDEGFLENNSLSFQFPSPILSSVSLDEAGVSSNPECLVDDVIEPLSSPTGILEGEEARSPVQILSYLTPDSPKQQSKTGPSVCYLELPWQPEQICATGRGWGSPLVSSLSDSRLGDTCRCCLNAREGTERAMKVELFRQEAPPVSRPEMADAAVQTVSPVGSWWDLKRNISTSNMGSHSILGSPPGSRLNLKSSAGSNSNLVSASSSMFPVSSAEEEEKQVEDPALEVTSVSSHDLESRRPCLKIQAEDRDELGGRRSSMKQVQWDEDGMTWDVHGASVDPEELNTAILKHLESKNSPEPPRRSSKKKKAPKPPQNLDITVSPKNEGTAEAEQGREEEQEGGGNKIEIEEASQKKSTAEDDKAKEDEQEICGEEGSHHSKSPSSGNGHSRKKSVLRSLRRPRWCGASTKADD</sequence>
<feature type="compositionally biased region" description="Basic and acidic residues" evidence="1">
    <location>
        <begin position="477"/>
        <end position="498"/>
    </location>
</feature>
<feature type="region of interest" description="Disordered" evidence="1">
    <location>
        <begin position="132"/>
        <end position="203"/>
    </location>
</feature>
<feature type="compositionally biased region" description="Basic and acidic residues" evidence="1">
    <location>
        <begin position="589"/>
        <end position="608"/>
    </location>
</feature>
<evidence type="ECO:0000256" key="1">
    <source>
        <dbReference type="SAM" id="MobiDB-lite"/>
    </source>
</evidence>
<evidence type="ECO:0000313" key="4">
    <source>
        <dbReference type="RefSeq" id="XP_005725992.1"/>
    </source>
</evidence>
<dbReference type="RefSeq" id="XP_005725992.1">
    <property type="nucleotide sequence ID" value="XM_005725935.1"/>
</dbReference>
<protein>
    <submittedName>
        <fullName evidence="4">Flocculation protein FLO11</fullName>
    </submittedName>
</protein>
<gene>
    <name evidence="4" type="primary">LOC102191987</name>
</gene>
<evidence type="ECO:0000259" key="2">
    <source>
        <dbReference type="Pfam" id="PF15235"/>
    </source>
</evidence>
<keyword evidence="3" id="KW-1185">Reference proteome</keyword>
<dbReference type="AlphaFoldDB" id="A0A9Y3R0T1"/>
<organism evidence="3 4">
    <name type="scientific">Pundamilia nyererei</name>
    <dbReference type="NCBI Taxonomy" id="303518"/>
    <lineage>
        <taxon>Eukaryota</taxon>
        <taxon>Metazoa</taxon>
        <taxon>Chordata</taxon>
        <taxon>Craniata</taxon>
        <taxon>Vertebrata</taxon>
        <taxon>Euteleostomi</taxon>
        <taxon>Actinopterygii</taxon>
        <taxon>Neopterygii</taxon>
        <taxon>Teleostei</taxon>
        <taxon>Neoteleostei</taxon>
        <taxon>Acanthomorphata</taxon>
        <taxon>Ovalentaria</taxon>
        <taxon>Cichlomorphae</taxon>
        <taxon>Cichliformes</taxon>
        <taxon>Cichlidae</taxon>
        <taxon>African cichlids</taxon>
        <taxon>Pseudocrenilabrinae</taxon>
        <taxon>Haplochromini</taxon>
        <taxon>Pundamilia</taxon>
    </lineage>
</organism>
<feature type="domain" description="G protein-regulated inducer of neurite outgrowth C-terminal" evidence="2">
    <location>
        <begin position="496"/>
        <end position="540"/>
    </location>
</feature>
<accession>A0A9Y3R0T1</accession>
<feature type="compositionally biased region" description="Polar residues" evidence="1">
    <location>
        <begin position="171"/>
        <end position="203"/>
    </location>
</feature>
<feature type="compositionally biased region" description="Low complexity" evidence="1">
    <location>
        <begin position="133"/>
        <end position="145"/>
    </location>
</feature>
<feature type="region of interest" description="Disordered" evidence="1">
    <location>
        <begin position="218"/>
        <end position="237"/>
    </location>
</feature>
<feature type="compositionally biased region" description="Low complexity" evidence="1">
    <location>
        <begin position="436"/>
        <end position="456"/>
    </location>
</feature>
<evidence type="ECO:0000313" key="3">
    <source>
        <dbReference type="Proteomes" id="UP000695023"/>
    </source>
</evidence>
<dbReference type="Proteomes" id="UP000695023">
    <property type="component" value="Unplaced"/>
</dbReference>
<feature type="compositionally biased region" description="Basic and acidic residues" evidence="1">
    <location>
        <begin position="533"/>
        <end position="545"/>
    </location>
</feature>
<dbReference type="InterPro" id="IPR032745">
    <property type="entry name" value="GRIN_C"/>
</dbReference>
<feature type="compositionally biased region" description="Basic residues" evidence="1">
    <location>
        <begin position="631"/>
        <end position="645"/>
    </location>
</feature>
<name>A0A9Y3R0T1_9CICH</name>
<dbReference type="Pfam" id="PF15235">
    <property type="entry name" value="GRIN_C"/>
    <property type="match status" value="1"/>
</dbReference>